<organism evidence="1 2">
    <name type="scientific">Brachionus plicatilis</name>
    <name type="common">Marine rotifer</name>
    <name type="synonym">Brachionus muelleri</name>
    <dbReference type="NCBI Taxonomy" id="10195"/>
    <lineage>
        <taxon>Eukaryota</taxon>
        <taxon>Metazoa</taxon>
        <taxon>Spiralia</taxon>
        <taxon>Gnathifera</taxon>
        <taxon>Rotifera</taxon>
        <taxon>Eurotatoria</taxon>
        <taxon>Monogononta</taxon>
        <taxon>Pseudotrocha</taxon>
        <taxon>Ploima</taxon>
        <taxon>Brachionidae</taxon>
        <taxon>Brachionus</taxon>
    </lineage>
</organism>
<evidence type="ECO:0000313" key="1">
    <source>
        <dbReference type="EMBL" id="RNA18425.1"/>
    </source>
</evidence>
<proteinExistence type="predicted"/>
<protein>
    <submittedName>
        <fullName evidence="1">Uncharacterized protein</fullName>
    </submittedName>
</protein>
<dbReference type="AlphaFoldDB" id="A0A3M7R5B3"/>
<evidence type="ECO:0000313" key="2">
    <source>
        <dbReference type="Proteomes" id="UP000276133"/>
    </source>
</evidence>
<name>A0A3M7R5B3_BRAPC</name>
<comment type="caution">
    <text evidence="1">The sequence shown here is derived from an EMBL/GenBank/DDBJ whole genome shotgun (WGS) entry which is preliminary data.</text>
</comment>
<keyword evidence="2" id="KW-1185">Reference proteome</keyword>
<dbReference type="EMBL" id="REGN01004243">
    <property type="protein sequence ID" value="RNA18425.1"/>
    <property type="molecule type" value="Genomic_DNA"/>
</dbReference>
<reference evidence="1 2" key="1">
    <citation type="journal article" date="2018" name="Sci. Rep.">
        <title>Genomic signatures of local adaptation to the degree of environmental predictability in rotifers.</title>
        <authorList>
            <person name="Franch-Gras L."/>
            <person name="Hahn C."/>
            <person name="Garcia-Roger E.M."/>
            <person name="Carmona M.J."/>
            <person name="Serra M."/>
            <person name="Gomez A."/>
        </authorList>
    </citation>
    <scope>NUCLEOTIDE SEQUENCE [LARGE SCALE GENOMIC DNA]</scope>
    <source>
        <strain evidence="1">HYR1</strain>
    </source>
</reference>
<accession>A0A3M7R5B3</accession>
<dbReference type="Proteomes" id="UP000276133">
    <property type="component" value="Unassembled WGS sequence"/>
</dbReference>
<sequence>MIITETPKFTFQYLTHSCTSITLEIVLAHDKPSQSDSNRVIYVENESFKIDLNRELKSSKATEDRVLLEGVLKIELTASSLTPLNDIPPQKMVYFRDMLVIMSNGKVTFLTYNLSKYAIFSIDSSESLFIRLCNRM</sequence>
<gene>
    <name evidence="1" type="ORF">BpHYR1_000176</name>
</gene>